<keyword evidence="3" id="KW-1185">Reference proteome</keyword>
<name>A0A7R8CC67_LEPSM</name>
<accession>A0A7R8CC67</accession>
<evidence type="ECO:0000313" key="2">
    <source>
        <dbReference type="EMBL" id="CAF2760444.1"/>
    </source>
</evidence>
<feature type="compositionally biased region" description="Polar residues" evidence="1">
    <location>
        <begin position="50"/>
        <end position="77"/>
    </location>
</feature>
<gene>
    <name evidence="2" type="ORF">LSAA_1384</name>
</gene>
<evidence type="ECO:0000256" key="1">
    <source>
        <dbReference type="SAM" id="MobiDB-lite"/>
    </source>
</evidence>
<reference evidence="2" key="1">
    <citation type="submission" date="2021-02" db="EMBL/GenBank/DDBJ databases">
        <authorList>
            <person name="Bekaert M."/>
        </authorList>
    </citation>
    <scope>NUCLEOTIDE SEQUENCE</scope>
    <source>
        <strain evidence="2">IoA-00</strain>
    </source>
</reference>
<feature type="region of interest" description="Disordered" evidence="1">
    <location>
        <begin position="35"/>
        <end position="77"/>
    </location>
</feature>
<proteinExistence type="predicted"/>
<dbReference type="AlphaFoldDB" id="A0A7R8CC67"/>
<feature type="compositionally biased region" description="Low complexity" evidence="1">
    <location>
        <begin position="38"/>
        <end position="49"/>
    </location>
</feature>
<dbReference type="EMBL" id="HG994580">
    <property type="protein sequence ID" value="CAF2760444.1"/>
    <property type="molecule type" value="Genomic_DNA"/>
</dbReference>
<evidence type="ECO:0000313" key="3">
    <source>
        <dbReference type="Proteomes" id="UP000675881"/>
    </source>
</evidence>
<protein>
    <submittedName>
        <fullName evidence="2">(salmon louse) hypothetical protein</fullName>
    </submittedName>
</protein>
<dbReference type="Proteomes" id="UP000675881">
    <property type="component" value="Chromosome 1"/>
</dbReference>
<organism evidence="2 3">
    <name type="scientific">Lepeophtheirus salmonis</name>
    <name type="common">Salmon louse</name>
    <name type="synonym">Caligus salmonis</name>
    <dbReference type="NCBI Taxonomy" id="72036"/>
    <lineage>
        <taxon>Eukaryota</taxon>
        <taxon>Metazoa</taxon>
        <taxon>Ecdysozoa</taxon>
        <taxon>Arthropoda</taxon>
        <taxon>Crustacea</taxon>
        <taxon>Multicrustacea</taxon>
        <taxon>Hexanauplia</taxon>
        <taxon>Copepoda</taxon>
        <taxon>Siphonostomatoida</taxon>
        <taxon>Caligidae</taxon>
        <taxon>Lepeophtheirus</taxon>
    </lineage>
</organism>
<sequence>MFSFTNLLNIPLGNEEEKGLLSSLTDDLTRDQYINIQDSSPSDSPPSASLNYRSSSNQQEHTSKSFSSQTTTAGLAF</sequence>